<accession>A0A8J2QGD4</accession>
<evidence type="ECO:0000313" key="2">
    <source>
        <dbReference type="Proteomes" id="UP000789524"/>
    </source>
</evidence>
<dbReference type="EMBL" id="CAKASE010000044">
    <property type="protein sequence ID" value="CAG9560072.1"/>
    <property type="molecule type" value="Genomic_DNA"/>
</dbReference>
<comment type="caution">
    <text evidence="1">The sequence shown here is derived from an EMBL/GenBank/DDBJ whole genome shotgun (WGS) entry which is preliminary data.</text>
</comment>
<organism evidence="1 2">
    <name type="scientific">Danaus chrysippus</name>
    <name type="common">African queen</name>
    <dbReference type="NCBI Taxonomy" id="151541"/>
    <lineage>
        <taxon>Eukaryota</taxon>
        <taxon>Metazoa</taxon>
        <taxon>Ecdysozoa</taxon>
        <taxon>Arthropoda</taxon>
        <taxon>Hexapoda</taxon>
        <taxon>Insecta</taxon>
        <taxon>Pterygota</taxon>
        <taxon>Neoptera</taxon>
        <taxon>Endopterygota</taxon>
        <taxon>Lepidoptera</taxon>
        <taxon>Glossata</taxon>
        <taxon>Ditrysia</taxon>
        <taxon>Papilionoidea</taxon>
        <taxon>Nymphalidae</taxon>
        <taxon>Danainae</taxon>
        <taxon>Danaini</taxon>
        <taxon>Danaina</taxon>
        <taxon>Danaus</taxon>
        <taxon>Anosia</taxon>
    </lineage>
</organism>
<evidence type="ECO:0000313" key="1">
    <source>
        <dbReference type="EMBL" id="CAG9560072.1"/>
    </source>
</evidence>
<protein>
    <submittedName>
        <fullName evidence="1">(African queen) hypothetical protein</fullName>
    </submittedName>
</protein>
<reference evidence="1" key="1">
    <citation type="submission" date="2021-09" db="EMBL/GenBank/DDBJ databases">
        <authorList>
            <person name="Martin H S."/>
        </authorList>
    </citation>
    <scope>NUCLEOTIDE SEQUENCE</scope>
</reference>
<sequence>MVHQRVEPLCRFAFGFWPAAKSLQPLMSWEPPTSQQPTLESVKALLERPIFLLIWAGVGFRGHRCVQLLLTKARLHAPHLGKLFIQGDYLPR</sequence>
<dbReference type="AlphaFoldDB" id="A0A8J2QGD4"/>
<proteinExistence type="predicted"/>
<dbReference type="Proteomes" id="UP000789524">
    <property type="component" value="Unassembled WGS sequence"/>
</dbReference>
<name>A0A8J2QGD4_9NEOP</name>
<keyword evidence="2" id="KW-1185">Reference proteome</keyword>
<gene>
    <name evidence="1" type="ORF">DCHRY22_LOCUS1800</name>
</gene>